<organism evidence="1 2">
    <name type="scientific">Mesonia maritima</name>
    <dbReference type="NCBI Taxonomy" id="1793873"/>
    <lineage>
        <taxon>Bacteria</taxon>
        <taxon>Pseudomonadati</taxon>
        <taxon>Bacteroidota</taxon>
        <taxon>Flavobacteriia</taxon>
        <taxon>Flavobacteriales</taxon>
        <taxon>Flavobacteriaceae</taxon>
        <taxon>Mesonia</taxon>
    </lineage>
</organism>
<dbReference type="PROSITE" id="PS51257">
    <property type="entry name" value="PROKAR_LIPOPROTEIN"/>
    <property type="match status" value="1"/>
</dbReference>
<dbReference type="Proteomes" id="UP001257659">
    <property type="component" value="Unassembled WGS sequence"/>
</dbReference>
<reference evidence="1 2" key="1">
    <citation type="submission" date="2023-07" db="EMBL/GenBank/DDBJ databases">
        <title>Genomic Encyclopedia of Type Strains, Phase IV (KMG-IV): sequencing the most valuable type-strain genomes for metagenomic binning, comparative biology and taxonomic classification.</title>
        <authorList>
            <person name="Goeker M."/>
        </authorList>
    </citation>
    <scope>NUCLEOTIDE SEQUENCE [LARGE SCALE GENOMIC DNA]</scope>
    <source>
        <strain evidence="1 2">DSM 102814</strain>
    </source>
</reference>
<accession>A0ABU1K947</accession>
<name>A0ABU1K947_9FLAO</name>
<dbReference type="EMBL" id="JAVDQA010000006">
    <property type="protein sequence ID" value="MDR6301572.1"/>
    <property type="molecule type" value="Genomic_DNA"/>
</dbReference>
<keyword evidence="2" id="KW-1185">Reference proteome</keyword>
<evidence type="ECO:0008006" key="3">
    <source>
        <dbReference type="Google" id="ProtNLM"/>
    </source>
</evidence>
<proteinExistence type="predicted"/>
<dbReference type="RefSeq" id="WP_309729096.1">
    <property type="nucleotide sequence ID" value="NZ_JAVDQA010000006.1"/>
</dbReference>
<gene>
    <name evidence="1" type="ORF">GGR31_002241</name>
</gene>
<protein>
    <recommendedName>
        <fullName evidence="3">DUF4249 domain-containing protein</fullName>
    </recommendedName>
</protein>
<sequence length="281" mass="32479">MKTLYKLIKTMWTFAILISINMFLISCEEVIEVDLEASDNILVIDAEILWEPNTSGNSQKIYLSRLTNYYNTETQKVSDAQVEITNTNGDIFTFTETDEPGTYQCNDFLPEIENTYHLRVVVDNEIYTATETMVGTPEIIKVEQGKDGGFSQDDYEVIFYFNDPEEEENYYLEDFQSDFLIYPEYGISSDEFFNGNEIDFSFSDEDLETGSTVDIRFRGISEQFYNYMSLILETTNANPFATPPANIRGNIVNETNKENYALGYFRLSEVQKKSYTIQEVN</sequence>
<comment type="caution">
    <text evidence="1">The sequence shown here is derived from an EMBL/GenBank/DDBJ whole genome shotgun (WGS) entry which is preliminary data.</text>
</comment>
<evidence type="ECO:0000313" key="2">
    <source>
        <dbReference type="Proteomes" id="UP001257659"/>
    </source>
</evidence>
<dbReference type="Pfam" id="PF14054">
    <property type="entry name" value="DUF4249"/>
    <property type="match status" value="1"/>
</dbReference>
<dbReference type="InterPro" id="IPR025345">
    <property type="entry name" value="DUF4249"/>
</dbReference>
<evidence type="ECO:0000313" key="1">
    <source>
        <dbReference type="EMBL" id="MDR6301572.1"/>
    </source>
</evidence>